<name>A0A811QYK2_9POAL</name>
<sequence length="200" mass="22026">MPDPTTGGAGRTRPTRRTRGGCGARRLVSVLRARCRRRPRTQVQPHAGEFAVCLEMLPWAATASPPRTPAAASFVPPLRAAAARPPPPLRRPLLRLLRAGLNSPLRAPCSDGDVFCEEPDNGSGCDYEDDGPEQRRASRFSSPSSSSRLEAAAQQEQASGEVCVEENTSCKRKWKLQMALIARLQHPYIVEFKEAWVEKR</sequence>
<organism evidence="2 3">
    <name type="scientific">Miscanthus lutarioriparius</name>
    <dbReference type="NCBI Taxonomy" id="422564"/>
    <lineage>
        <taxon>Eukaryota</taxon>
        <taxon>Viridiplantae</taxon>
        <taxon>Streptophyta</taxon>
        <taxon>Embryophyta</taxon>
        <taxon>Tracheophyta</taxon>
        <taxon>Spermatophyta</taxon>
        <taxon>Magnoliopsida</taxon>
        <taxon>Liliopsida</taxon>
        <taxon>Poales</taxon>
        <taxon>Poaceae</taxon>
        <taxon>PACMAD clade</taxon>
        <taxon>Panicoideae</taxon>
        <taxon>Andropogonodae</taxon>
        <taxon>Andropogoneae</taxon>
        <taxon>Saccharinae</taxon>
        <taxon>Miscanthus</taxon>
    </lineage>
</organism>
<proteinExistence type="predicted"/>
<accession>A0A811QYK2</accession>
<feature type="compositionally biased region" description="Low complexity" evidence="1">
    <location>
        <begin position="139"/>
        <end position="161"/>
    </location>
</feature>
<feature type="compositionally biased region" description="Acidic residues" evidence="1">
    <location>
        <begin position="120"/>
        <end position="131"/>
    </location>
</feature>
<evidence type="ECO:0000313" key="3">
    <source>
        <dbReference type="Proteomes" id="UP000604825"/>
    </source>
</evidence>
<dbReference type="AlphaFoldDB" id="A0A811QYK2"/>
<dbReference type="Proteomes" id="UP000604825">
    <property type="component" value="Unassembled WGS sequence"/>
</dbReference>
<keyword evidence="3" id="KW-1185">Reference proteome</keyword>
<feature type="region of interest" description="Disordered" evidence="1">
    <location>
        <begin position="1"/>
        <end position="20"/>
    </location>
</feature>
<reference evidence="2" key="1">
    <citation type="submission" date="2020-10" db="EMBL/GenBank/DDBJ databases">
        <authorList>
            <person name="Han B."/>
            <person name="Lu T."/>
            <person name="Zhao Q."/>
            <person name="Huang X."/>
            <person name="Zhao Y."/>
        </authorList>
    </citation>
    <scope>NUCLEOTIDE SEQUENCE</scope>
</reference>
<evidence type="ECO:0000256" key="1">
    <source>
        <dbReference type="SAM" id="MobiDB-lite"/>
    </source>
</evidence>
<evidence type="ECO:0000313" key="2">
    <source>
        <dbReference type="EMBL" id="CAD6261183.1"/>
    </source>
</evidence>
<comment type="caution">
    <text evidence="2">The sequence shown here is derived from an EMBL/GenBank/DDBJ whole genome shotgun (WGS) entry which is preliminary data.</text>
</comment>
<dbReference type="OrthoDB" id="248923at2759"/>
<gene>
    <name evidence="2" type="ORF">NCGR_LOCUS44604</name>
</gene>
<dbReference type="EMBL" id="CAJGYO010000011">
    <property type="protein sequence ID" value="CAD6261183.1"/>
    <property type="molecule type" value="Genomic_DNA"/>
</dbReference>
<feature type="region of interest" description="Disordered" evidence="1">
    <location>
        <begin position="120"/>
        <end position="162"/>
    </location>
</feature>
<protein>
    <submittedName>
        <fullName evidence="2">Uncharacterized protein</fullName>
    </submittedName>
</protein>